<protein>
    <submittedName>
        <fullName evidence="2">Uncharacterized protein</fullName>
    </submittedName>
</protein>
<dbReference type="Proteomes" id="UP001519654">
    <property type="component" value="Unassembled WGS sequence"/>
</dbReference>
<feature type="compositionally biased region" description="Basic residues" evidence="1">
    <location>
        <begin position="34"/>
        <end position="44"/>
    </location>
</feature>
<evidence type="ECO:0000313" key="3">
    <source>
        <dbReference type="Proteomes" id="UP001519654"/>
    </source>
</evidence>
<reference evidence="2 3" key="1">
    <citation type="submission" date="2021-06" db="EMBL/GenBank/DDBJ databases">
        <title>Actinoplanes lichenicola sp. nov., and Actinoplanes ovalisporus sp. nov., isolated from lichen in Thailand.</title>
        <authorList>
            <person name="Saeng-In P."/>
            <person name="Kanchanasin P."/>
            <person name="Yuki M."/>
            <person name="Kudo T."/>
            <person name="Ohkuma M."/>
            <person name="Phongsopitanun W."/>
            <person name="Tanasupawat S."/>
        </authorList>
    </citation>
    <scope>NUCLEOTIDE SEQUENCE [LARGE SCALE GENOMIC DNA]</scope>
    <source>
        <strain evidence="2 3">NBRC 110975</strain>
    </source>
</reference>
<dbReference type="EMBL" id="JAHKKG010000022">
    <property type="protein sequence ID" value="MBU2670667.1"/>
    <property type="molecule type" value="Genomic_DNA"/>
</dbReference>
<evidence type="ECO:0000313" key="2">
    <source>
        <dbReference type="EMBL" id="MBU2670667.1"/>
    </source>
</evidence>
<feature type="region of interest" description="Disordered" evidence="1">
    <location>
        <begin position="24"/>
        <end position="52"/>
    </location>
</feature>
<gene>
    <name evidence="2" type="ORF">KOI35_44925</name>
</gene>
<sequence length="52" mass="6178">MFPYNDPYTMLDLHKQHVEELARQVRRDPSPVRRYGRWPRRSKSPARAAVAA</sequence>
<evidence type="ECO:0000256" key="1">
    <source>
        <dbReference type="SAM" id="MobiDB-lite"/>
    </source>
</evidence>
<organism evidence="2 3">
    <name type="scientific">Paractinoplanes bogorensis</name>
    <dbReference type="NCBI Taxonomy" id="1610840"/>
    <lineage>
        <taxon>Bacteria</taxon>
        <taxon>Bacillati</taxon>
        <taxon>Actinomycetota</taxon>
        <taxon>Actinomycetes</taxon>
        <taxon>Micromonosporales</taxon>
        <taxon>Micromonosporaceae</taxon>
        <taxon>Paractinoplanes</taxon>
    </lineage>
</organism>
<name>A0ABS5Z4X1_9ACTN</name>
<keyword evidence="3" id="KW-1185">Reference proteome</keyword>
<proteinExistence type="predicted"/>
<dbReference type="RefSeq" id="WP_215795899.1">
    <property type="nucleotide sequence ID" value="NZ_JAHKKG010000022.1"/>
</dbReference>
<accession>A0ABS5Z4X1</accession>
<comment type="caution">
    <text evidence="2">The sequence shown here is derived from an EMBL/GenBank/DDBJ whole genome shotgun (WGS) entry which is preliminary data.</text>
</comment>